<feature type="transmembrane region" description="Helical" evidence="1">
    <location>
        <begin position="33"/>
        <end position="55"/>
    </location>
</feature>
<accession>A0A5B7CL61</accession>
<feature type="transmembrane region" description="Helical" evidence="1">
    <location>
        <begin position="102"/>
        <end position="123"/>
    </location>
</feature>
<evidence type="ECO:0000313" key="2">
    <source>
        <dbReference type="EMBL" id="MPC09541.1"/>
    </source>
</evidence>
<sequence>MCCGIKTISDGGEGVHGEQWDVVDPPMVLQQLILWKACLSNMCMAGIHHVVLYVVQVLRATYQRMRVVRALACGAGEDVAYFLASTLYALRASAASHGELVTWAPSAVFSILSLIAAVLSIILPETKGCNLSEENKIEKHTDMRGKDNFGSLGDTDYQTRLMKTTETADDGESVTKENVIKHLTDEYKC</sequence>
<organism evidence="2 3">
    <name type="scientific">Portunus trituberculatus</name>
    <name type="common">Swimming crab</name>
    <name type="synonym">Neptunus trituberculatus</name>
    <dbReference type="NCBI Taxonomy" id="210409"/>
    <lineage>
        <taxon>Eukaryota</taxon>
        <taxon>Metazoa</taxon>
        <taxon>Ecdysozoa</taxon>
        <taxon>Arthropoda</taxon>
        <taxon>Crustacea</taxon>
        <taxon>Multicrustacea</taxon>
        <taxon>Malacostraca</taxon>
        <taxon>Eumalacostraca</taxon>
        <taxon>Eucarida</taxon>
        <taxon>Decapoda</taxon>
        <taxon>Pleocyemata</taxon>
        <taxon>Brachyura</taxon>
        <taxon>Eubrachyura</taxon>
        <taxon>Portunoidea</taxon>
        <taxon>Portunidae</taxon>
        <taxon>Portuninae</taxon>
        <taxon>Portunus</taxon>
    </lineage>
</organism>
<feature type="transmembrane region" description="Helical" evidence="1">
    <location>
        <begin position="67"/>
        <end position="90"/>
    </location>
</feature>
<dbReference type="AlphaFoldDB" id="A0A5B7CL61"/>
<keyword evidence="1" id="KW-1133">Transmembrane helix</keyword>
<keyword evidence="3" id="KW-1185">Reference proteome</keyword>
<proteinExistence type="predicted"/>
<evidence type="ECO:0000313" key="3">
    <source>
        <dbReference type="Proteomes" id="UP000324222"/>
    </source>
</evidence>
<protein>
    <submittedName>
        <fullName evidence="2">Uncharacterized protein</fullName>
    </submittedName>
</protein>
<name>A0A5B7CL61_PORTR</name>
<dbReference type="EMBL" id="VSRR010000074">
    <property type="protein sequence ID" value="MPC09541.1"/>
    <property type="molecule type" value="Genomic_DNA"/>
</dbReference>
<comment type="caution">
    <text evidence="2">The sequence shown here is derived from an EMBL/GenBank/DDBJ whole genome shotgun (WGS) entry which is preliminary data.</text>
</comment>
<dbReference type="Proteomes" id="UP000324222">
    <property type="component" value="Unassembled WGS sequence"/>
</dbReference>
<gene>
    <name evidence="2" type="ORF">E2C01_002155</name>
</gene>
<keyword evidence="1" id="KW-0812">Transmembrane</keyword>
<keyword evidence="1" id="KW-0472">Membrane</keyword>
<reference evidence="2 3" key="1">
    <citation type="submission" date="2019-05" db="EMBL/GenBank/DDBJ databases">
        <title>Another draft genome of Portunus trituberculatus and its Hox gene families provides insights of decapod evolution.</title>
        <authorList>
            <person name="Jeong J.-H."/>
            <person name="Song I."/>
            <person name="Kim S."/>
            <person name="Choi T."/>
            <person name="Kim D."/>
            <person name="Ryu S."/>
            <person name="Kim W."/>
        </authorList>
    </citation>
    <scope>NUCLEOTIDE SEQUENCE [LARGE SCALE GENOMIC DNA]</scope>
    <source>
        <tissue evidence="2">Muscle</tissue>
    </source>
</reference>
<evidence type="ECO:0000256" key="1">
    <source>
        <dbReference type="SAM" id="Phobius"/>
    </source>
</evidence>